<gene>
    <name evidence="1" type="ORF">L195_g058072</name>
</gene>
<comment type="caution">
    <text evidence="1">The sequence shown here is derived from an EMBL/GenBank/DDBJ whole genome shotgun (WGS) entry which is preliminary data.</text>
</comment>
<protein>
    <submittedName>
        <fullName evidence="1">Uncharacterized protein</fullName>
    </submittedName>
</protein>
<sequence length="42" mass="5136">MRKAYEMRHEMIDYDWMDDDTESSLYQGLSDEHSLMNAYLDE</sequence>
<dbReference type="EMBL" id="ASHM01118499">
    <property type="protein sequence ID" value="PNX56159.1"/>
    <property type="molecule type" value="Genomic_DNA"/>
</dbReference>
<dbReference type="AlphaFoldDB" id="A0A2K3JQ36"/>
<evidence type="ECO:0000313" key="1">
    <source>
        <dbReference type="EMBL" id="PNX56159.1"/>
    </source>
</evidence>
<name>A0A2K3JQ36_TRIPR</name>
<proteinExistence type="predicted"/>
<dbReference type="Proteomes" id="UP000236291">
    <property type="component" value="Unassembled WGS sequence"/>
</dbReference>
<accession>A0A2K3JQ36</accession>
<reference evidence="1 2" key="2">
    <citation type="journal article" date="2017" name="Front. Plant Sci.">
        <title>Gene Classification and Mining of Molecular Markers Useful in Red Clover (Trifolium pratense) Breeding.</title>
        <authorList>
            <person name="Istvanek J."/>
            <person name="Dluhosova J."/>
            <person name="Dluhos P."/>
            <person name="Patkova L."/>
            <person name="Nedelnik J."/>
            <person name="Repkova J."/>
        </authorList>
    </citation>
    <scope>NUCLEOTIDE SEQUENCE [LARGE SCALE GENOMIC DNA]</scope>
    <source>
        <strain evidence="2">cv. Tatra</strain>
        <tissue evidence="1">Young leaves</tissue>
    </source>
</reference>
<reference evidence="1 2" key="1">
    <citation type="journal article" date="2014" name="Am. J. Bot.">
        <title>Genome assembly and annotation for red clover (Trifolium pratense; Fabaceae).</title>
        <authorList>
            <person name="Istvanek J."/>
            <person name="Jaros M."/>
            <person name="Krenek A."/>
            <person name="Repkova J."/>
        </authorList>
    </citation>
    <scope>NUCLEOTIDE SEQUENCE [LARGE SCALE GENOMIC DNA]</scope>
    <source>
        <strain evidence="2">cv. Tatra</strain>
        <tissue evidence="1">Young leaves</tissue>
    </source>
</reference>
<evidence type="ECO:0000313" key="2">
    <source>
        <dbReference type="Proteomes" id="UP000236291"/>
    </source>
</evidence>
<feature type="non-terminal residue" evidence="1">
    <location>
        <position position="42"/>
    </location>
</feature>
<organism evidence="1 2">
    <name type="scientific">Trifolium pratense</name>
    <name type="common">Red clover</name>
    <dbReference type="NCBI Taxonomy" id="57577"/>
    <lineage>
        <taxon>Eukaryota</taxon>
        <taxon>Viridiplantae</taxon>
        <taxon>Streptophyta</taxon>
        <taxon>Embryophyta</taxon>
        <taxon>Tracheophyta</taxon>
        <taxon>Spermatophyta</taxon>
        <taxon>Magnoliopsida</taxon>
        <taxon>eudicotyledons</taxon>
        <taxon>Gunneridae</taxon>
        <taxon>Pentapetalae</taxon>
        <taxon>rosids</taxon>
        <taxon>fabids</taxon>
        <taxon>Fabales</taxon>
        <taxon>Fabaceae</taxon>
        <taxon>Papilionoideae</taxon>
        <taxon>50 kb inversion clade</taxon>
        <taxon>NPAAA clade</taxon>
        <taxon>Hologalegina</taxon>
        <taxon>IRL clade</taxon>
        <taxon>Trifolieae</taxon>
        <taxon>Trifolium</taxon>
    </lineage>
</organism>